<keyword evidence="3 4" id="KW-0464">Manganese</keyword>
<dbReference type="Gene3D" id="3.30.70.1250">
    <property type="entry name" value="Phosphopentomutase"/>
    <property type="match status" value="1"/>
</dbReference>
<comment type="pathway">
    <text evidence="4">Carbohydrate degradation; 2-deoxy-D-ribose 1-phosphate degradation; D-glyceraldehyde 3-phosphate and acetaldehyde from 2-deoxy-alpha-D-ribose 1-phosphate: step 1/2.</text>
</comment>
<dbReference type="Pfam" id="PF01676">
    <property type="entry name" value="Metalloenzyme"/>
    <property type="match status" value="1"/>
</dbReference>
<protein>
    <recommendedName>
        <fullName evidence="4 5">Phosphopentomutase</fullName>
        <ecNumber evidence="4 5">5.4.2.7</ecNumber>
    </recommendedName>
    <alternativeName>
        <fullName evidence="4">Phosphodeoxyribomutase</fullName>
    </alternativeName>
</protein>
<name>A0ABM8ASQ0_9BACT</name>
<feature type="binding site" evidence="4">
    <location>
        <position position="310"/>
    </location>
    <ligand>
        <name>Mn(2+)</name>
        <dbReference type="ChEBI" id="CHEBI:29035"/>
        <label>2</label>
    </ligand>
</feature>
<dbReference type="NCBIfam" id="NF003766">
    <property type="entry name" value="PRK05362.1"/>
    <property type="match status" value="1"/>
</dbReference>
<evidence type="ECO:0000313" key="7">
    <source>
        <dbReference type="EMBL" id="BDQ34362.1"/>
    </source>
</evidence>
<comment type="cofactor">
    <cofactor evidence="4">
        <name>Mn(2+)</name>
        <dbReference type="ChEBI" id="CHEBI:29035"/>
    </cofactor>
    <text evidence="4">Binds 2 manganese ions.</text>
</comment>
<feature type="binding site" evidence="4">
    <location>
        <position position="358"/>
    </location>
    <ligand>
        <name>Mn(2+)</name>
        <dbReference type="ChEBI" id="CHEBI:29035"/>
        <label>2</label>
    </ligand>
</feature>
<evidence type="ECO:0000256" key="4">
    <source>
        <dbReference type="HAMAP-Rule" id="MF_00740"/>
    </source>
</evidence>
<feature type="domain" description="Metalloenzyme" evidence="6">
    <location>
        <begin position="3"/>
        <end position="397"/>
    </location>
</feature>
<dbReference type="Proteomes" id="UP001061361">
    <property type="component" value="Chromosome"/>
</dbReference>
<dbReference type="Gene3D" id="3.40.720.10">
    <property type="entry name" value="Alkaline Phosphatase, subunit A"/>
    <property type="match status" value="1"/>
</dbReference>
<evidence type="ECO:0000256" key="1">
    <source>
        <dbReference type="ARBA" id="ARBA00010373"/>
    </source>
</evidence>
<dbReference type="PANTHER" id="PTHR21110">
    <property type="entry name" value="PHOSPHOPENTOMUTASE"/>
    <property type="match status" value="1"/>
</dbReference>
<evidence type="ECO:0000313" key="8">
    <source>
        <dbReference type="Proteomes" id="UP001061361"/>
    </source>
</evidence>
<keyword evidence="4" id="KW-0413">Isomerase</keyword>
<dbReference type="SUPFAM" id="SSF53649">
    <property type="entry name" value="Alkaline phosphatase-like"/>
    <property type="match status" value="1"/>
</dbReference>
<evidence type="ECO:0000259" key="6">
    <source>
        <dbReference type="Pfam" id="PF01676"/>
    </source>
</evidence>
<feature type="binding site" evidence="4">
    <location>
        <position position="346"/>
    </location>
    <ligand>
        <name>Mn(2+)</name>
        <dbReference type="ChEBI" id="CHEBI:29035"/>
        <label>1</label>
    </ligand>
</feature>
<comment type="subcellular location">
    <subcellularLocation>
        <location evidence="4">Cytoplasm</location>
    </subcellularLocation>
</comment>
<evidence type="ECO:0000256" key="2">
    <source>
        <dbReference type="ARBA" id="ARBA00022723"/>
    </source>
</evidence>
<proteinExistence type="inferred from homology"/>
<dbReference type="PANTHER" id="PTHR21110:SF0">
    <property type="entry name" value="PHOSPHOPENTOMUTASE"/>
    <property type="match status" value="1"/>
</dbReference>
<dbReference type="HAMAP" id="MF_00740">
    <property type="entry name" value="Phosphopentomut"/>
    <property type="match status" value="1"/>
</dbReference>
<comment type="catalytic activity">
    <reaction evidence="4">
        <text>alpha-D-ribose 1-phosphate = D-ribose 5-phosphate</text>
        <dbReference type="Rhea" id="RHEA:18793"/>
        <dbReference type="ChEBI" id="CHEBI:57720"/>
        <dbReference type="ChEBI" id="CHEBI:78346"/>
        <dbReference type="EC" id="5.4.2.7"/>
    </reaction>
</comment>
<keyword evidence="4" id="KW-0963">Cytoplasm</keyword>
<organism evidence="7 8">
    <name type="scientific">Pseudodesulfovibrio portus</name>
    <dbReference type="NCBI Taxonomy" id="231439"/>
    <lineage>
        <taxon>Bacteria</taxon>
        <taxon>Pseudomonadati</taxon>
        <taxon>Thermodesulfobacteriota</taxon>
        <taxon>Desulfovibrionia</taxon>
        <taxon>Desulfovibrionales</taxon>
        <taxon>Desulfovibrionaceae</taxon>
    </lineage>
</organism>
<gene>
    <name evidence="4 7" type="primary">deoB</name>
    <name evidence="7" type="ORF">JCM14722_19040</name>
</gene>
<evidence type="ECO:0000256" key="3">
    <source>
        <dbReference type="ARBA" id="ARBA00023211"/>
    </source>
</evidence>
<feature type="binding site" evidence="4">
    <location>
        <position position="10"/>
    </location>
    <ligand>
        <name>Mn(2+)</name>
        <dbReference type="ChEBI" id="CHEBI:29035"/>
        <label>1</label>
    </ligand>
</feature>
<feature type="binding site" evidence="4">
    <location>
        <position position="305"/>
    </location>
    <ligand>
        <name>Mn(2+)</name>
        <dbReference type="ChEBI" id="CHEBI:29035"/>
        <label>2</label>
    </ligand>
</feature>
<comment type="function">
    <text evidence="4">Isomerase that catalyzes the conversion of deoxy-ribose 1-phosphate (dRib-1-P) and ribose 1-phosphate (Rib-1-P) to deoxy-ribose 5-phosphate (dRib-5-P) and ribose 5-phosphate (Rib-5-P), respectively.</text>
</comment>
<keyword evidence="8" id="KW-1185">Reference proteome</keyword>
<dbReference type="CDD" id="cd16009">
    <property type="entry name" value="PPM"/>
    <property type="match status" value="1"/>
</dbReference>
<evidence type="ECO:0000256" key="5">
    <source>
        <dbReference type="NCBIfam" id="TIGR01696"/>
    </source>
</evidence>
<dbReference type="InterPro" id="IPR017850">
    <property type="entry name" value="Alkaline_phosphatase_core_sf"/>
</dbReference>
<feature type="binding site" evidence="4">
    <location>
        <position position="347"/>
    </location>
    <ligand>
        <name>Mn(2+)</name>
        <dbReference type="ChEBI" id="CHEBI:29035"/>
        <label>1</label>
    </ligand>
</feature>
<comment type="similarity">
    <text evidence="1 4">Belongs to the phosphopentomutase family.</text>
</comment>
<accession>A0ABM8ASQ0</accession>
<dbReference type="InterPro" id="IPR006124">
    <property type="entry name" value="Metalloenzyme"/>
</dbReference>
<reference evidence="7" key="1">
    <citation type="submission" date="2022-08" db="EMBL/GenBank/DDBJ databases">
        <title>Genome Sequence of the sulphate-reducing bacterium, Pseudodesulfovibrio portus JCM14722.</title>
        <authorList>
            <person name="Kondo R."/>
            <person name="Kataoka T."/>
        </authorList>
    </citation>
    <scope>NUCLEOTIDE SEQUENCE</scope>
    <source>
        <strain evidence="7">JCM 14722</strain>
    </source>
</reference>
<comment type="catalytic activity">
    <reaction evidence="4">
        <text>2-deoxy-alpha-D-ribose 1-phosphate = 2-deoxy-D-ribose 5-phosphate</text>
        <dbReference type="Rhea" id="RHEA:27658"/>
        <dbReference type="ChEBI" id="CHEBI:57259"/>
        <dbReference type="ChEBI" id="CHEBI:62877"/>
        <dbReference type="EC" id="5.4.2.7"/>
    </reaction>
</comment>
<sequence>MSRAFLLVLDSLGIGWAPDADRFGDAGADTLGHIAEACARGEADRQGVRSGPLNLPCMASLGLGLAAQLVTGVVPPNLNSPVLRGRFAAAREVSLGKDTPSGHWELAGVPVRFQWDLFPPDFPSFPAGLTDALIKRCGLPGILGNCAASGTDILNRLGGEHVRTGKPICYTSADSVFQIAAHEEHFGLDRLLALCEEARRLLDEQGYAVGRVIARPFVGRPGGFTRTPNRRDYSLPPPAPTLLDRLEEAGHEVVSVGKIADIFAHRGVTRSVKAPDSDGLFDLVEKEVECAPEGALVFANFVEFDSLWGHRRDVAGYAAALEGMDRRMSGLTSILRPGDLAVITADHGCDPTWQGTDHTRECVPVLLFGPGVLPGAAGVRDTFADVGQTVAAHLGIAPLDEGDAVPLE</sequence>
<dbReference type="PIRSF" id="PIRSF001491">
    <property type="entry name" value="Ppentomutase"/>
    <property type="match status" value="1"/>
</dbReference>
<dbReference type="RefSeq" id="WP_264981271.1">
    <property type="nucleotide sequence ID" value="NZ_AP026708.1"/>
</dbReference>
<dbReference type="InterPro" id="IPR024052">
    <property type="entry name" value="Phosphopentomutase_DeoB_cap_sf"/>
</dbReference>
<dbReference type="EC" id="5.4.2.7" evidence="4 5"/>
<dbReference type="NCBIfam" id="TIGR01696">
    <property type="entry name" value="deoB"/>
    <property type="match status" value="1"/>
</dbReference>
<dbReference type="EMBL" id="AP026708">
    <property type="protein sequence ID" value="BDQ34362.1"/>
    <property type="molecule type" value="Genomic_DNA"/>
</dbReference>
<dbReference type="SUPFAM" id="SSF143856">
    <property type="entry name" value="DeoB insert domain-like"/>
    <property type="match status" value="1"/>
</dbReference>
<dbReference type="InterPro" id="IPR010045">
    <property type="entry name" value="DeoB"/>
</dbReference>
<keyword evidence="2 4" id="KW-0479">Metal-binding</keyword>